<dbReference type="GeneTree" id="ENSGT01140000282522"/>
<organism evidence="6 7">
    <name type="scientific">Lepisosteus oculatus</name>
    <name type="common">Spotted gar</name>
    <dbReference type="NCBI Taxonomy" id="7918"/>
    <lineage>
        <taxon>Eukaryota</taxon>
        <taxon>Metazoa</taxon>
        <taxon>Chordata</taxon>
        <taxon>Craniata</taxon>
        <taxon>Vertebrata</taxon>
        <taxon>Euteleostomi</taxon>
        <taxon>Actinopterygii</taxon>
        <taxon>Neopterygii</taxon>
        <taxon>Holostei</taxon>
        <taxon>Semionotiformes</taxon>
        <taxon>Lepisosteidae</taxon>
        <taxon>Lepisosteus</taxon>
    </lineage>
</organism>
<dbReference type="PANTHER" id="PTHR10903:SF180">
    <property type="entry name" value="GTPASE IMAP FAMILY MEMBER 7-LIKE"/>
    <property type="match status" value="1"/>
</dbReference>
<dbReference type="InterPro" id="IPR006703">
    <property type="entry name" value="G_AIG1"/>
</dbReference>
<reference evidence="6" key="3">
    <citation type="submission" date="2025-09" db="UniProtKB">
        <authorList>
            <consortium name="Ensembl"/>
        </authorList>
    </citation>
    <scope>IDENTIFICATION</scope>
</reference>
<proteinExistence type="inferred from homology"/>
<evidence type="ECO:0000256" key="1">
    <source>
        <dbReference type="ARBA" id="ARBA00008535"/>
    </source>
</evidence>
<dbReference type="CDD" id="cd01852">
    <property type="entry name" value="AIG1"/>
    <property type="match status" value="1"/>
</dbReference>
<dbReference type="InterPro" id="IPR045058">
    <property type="entry name" value="GIMA/IAN/Toc"/>
</dbReference>
<dbReference type="eggNOG" id="ENOG502RB0C">
    <property type="taxonomic scope" value="Eukaryota"/>
</dbReference>
<keyword evidence="4" id="KW-0175">Coiled coil</keyword>
<dbReference type="STRING" id="7918.ENSLOCP00000021953"/>
<dbReference type="OMA" id="ICEKEDE"/>
<dbReference type="PROSITE" id="PS51720">
    <property type="entry name" value="G_AIG1"/>
    <property type="match status" value="1"/>
</dbReference>
<dbReference type="HOGENOM" id="CLU_010468_0_2_1"/>
<dbReference type="AlphaFoldDB" id="W5NMU4"/>
<evidence type="ECO:0000256" key="3">
    <source>
        <dbReference type="ARBA" id="ARBA00023134"/>
    </source>
</evidence>
<dbReference type="GO" id="GO:0005525">
    <property type="term" value="F:GTP binding"/>
    <property type="evidence" value="ECO:0007669"/>
    <property type="project" value="UniProtKB-KW"/>
</dbReference>
<feature type="coiled-coil region" evidence="4">
    <location>
        <begin position="204"/>
        <end position="263"/>
    </location>
</feature>
<keyword evidence="3" id="KW-0342">GTP-binding</keyword>
<keyword evidence="2" id="KW-0547">Nucleotide-binding</keyword>
<dbReference type="InterPro" id="IPR027417">
    <property type="entry name" value="P-loop_NTPase"/>
</dbReference>
<dbReference type="SUPFAM" id="SSF52540">
    <property type="entry name" value="P-loop containing nucleoside triphosphate hydrolases"/>
    <property type="match status" value="1"/>
</dbReference>
<dbReference type="Gene3D" id="3.40.50.300">
    <property type="entry name" value="P-loop containing nucleotide triphosphate hydrolases"/>
    <property type="match status" value="1"/>
</dbReference>
<reference evidence="7" key="1">
    <citation type="submission" date="2011-12" db="EMBL/GenBank/DDBJ databases">
        <title>The Draft Genome of Lepisosteus oculatus.</title>
        <authorList>
            <consortium name="The Broad Institute Genome Assembly &amp; Analysis Group"/>
            <consortium name="Computational R&amp;D Group"/>
            <consortium name="and Sequencing Platform"/>
            <person name="Di Palma F."/>
            <person name="Alfoldi J."/>
            <person name="Johnson J."/>
            <person name="Berlin A."/>
            <person name="Gnerre S."/>
            <person name="Jaffe D."/>
            <person name="MacCallum I."/>
            <person name="Young S."/>
            <person name="Walker B.J."/>
            <person name="Lander E.S."/>
            <person name="Lindblad-Toh K."/>
        </authorList>
    </citation>
    <scope>NUCLEOTIDE SEQUENCE [LARGE SCALE GENOMIC DNA]</scope>
</reference>
<sequence length="301" mass="34813">VHETRIVLVGKTGSGRSSSANTILGREEFRVAFSGASTTKECSRKTALLAERAVTLVDTPGLFDTSTPADDIRREIWKCINLSAPGPHAIVMVLRPGRFTEEEVRAVEKIQEIFGKEAEKFTMILFTHGGNLTGGIKEYLDDAEENLQQLVSRCGNRYHVFDNSKASERTQVLELLDKIDAMVEANKGTFYTNDDYQQMEKGICEKEDELRKFYQQKMREKEEELIGKYSREIAKLREEIQVLQEKVKEQEIAERQRKMEERKERELKEFRRYYTDKLQNARQEAENLCFLEKVTHLTLTS</sequence>
<keyword evidence="7" id="KW-1185">Reference proteome</keyword>
<accession>W5NMU4</accession>
<dbReference type="FunFam" id="3.40.50.300:FF:000366">
    <property type="entry name" value="GTPase, IMAP family member 2"/>
    <property type="match status" value="1"/>
</dbReference>
<evidence type="ECO:0000259" key="5">
    <source>
        <dbReference type="PROSITE" id="PS51720"/>
    </source>
</evidence>
<name>W5NMU4_LEPOC</name>
<evidence type="ECO:0000313" key="6">
    <source>
        <dbReference type="Ensembl" id="ENSLOCP00000021953.1"/>
    </source>
</evidence>
<dbReference type="Ensembl" id="ENSLOCT00000021992.1">
    <property type="protein sequence ID" value="ENSLOCP00000021953.1"/>
    <property type="gene ID" value="ENSLOCG00000017850.1"/>
</dbReference>
<reference evidence="6" key="2">
    <citation type="submission" date="2025-08" db="UniProtKB">
        <authorList>
            <consortium name="Ensembl"/>
        </authorList>
    </citation>
    <scope>IDENTIFICATION</scope>
</reference>
<evidence type="ECO:0000256" key="4">
    <source>
        <dbReference type="SAM" id="Coils"/>
    </source>
</evidence>
<evidence type="ECO:0000256" key="2">
    <source>
        <dbReference type="ARBA" id="ARBA00022741"/>
    </source>
</evidence>
<feature type="domain" description="AIG1-type G" evidence="5">
    <location>
        <begin position="1"/>
        <end position="200"/>
    </location>
</feature>
<dbReference type="GO" id="GO:0003924">
    <property type="term" value="F:GTPase activity"/>
    <property type="evidence" value="ECO:0000318"/>
    <property type="project" value="GO_Central"/>
</dbReference>
<dbReference type="InParanoid" id="W5NMU4"/>
<dbReference type="PANTHER" id="PTHR10903">
    <property type="entry name" value="GTPASE, IMAP FAMILY MEMBER-RELATED"/>
    <property type="match status" value="1"/>
</dbReference>
<dbReference type="Proteomes" id="UP000018468">
    <property type="component" value="Linkage group LG12"/>
</dbReference>
<evidence type="ECO:0000313" key="7">
    <source>
        <dbReference type="Proteomes" id="UP000018468"/>
    </source>
</evidence>
<comment type="similarity">
    <text evidence="1">Belongs to the TRAFAC class TrmE-Era-EngA-EngB-Septin-like GTPase superfamily. AIG1/Toc34/Toc159-like paraseptin GTPase family. IAN subfamily.</text>
</comment>
<protein>
    <recommendedName>
        <fullName evidence="5">AIG1-type G domain-containing protein</fullName>
    </recommendedName>
</protein>
<dbReference type="EMBL" id="AHAT01036232">
    <property type="status" value="NOT_ANNOTATED_CDS"/>
    <property type="molecule type" value="Genomic_DNA"/>
</dbReference>
<dbReference type="Pfam" id="PF04548">
    <property type="entry name" value="AIG1"/>
    <property type="match status" value="1"/>
</dbReference>